<proteinExistence type="predicted"/>
<dbReference type="OrthoDB" id="5417752at2759"/>
<reference evidence="2" key="2">
    <citation type="submission" date="2013-04" db="EMBL/GenBank/DDBJ databases">
        <title>Genomic mechanisms accounting for the adaptation to parasitism in nematode-trapping fungi.</title>
        <authorList>
            <person name="Ahren D.G."/>
        </authorList>
    </citation>
    <scope>NUCLEOTIDE SEQUENCE [LARGE SCALE GENOMIC DNA]</scope>
    <source>
        <strain evidence="2">CBS 200.50</strain>
    </source>
</reference>
<dbReference type="AlphaFoldDB" id="S8BP11"/>
<protein>
    <submittedName>
        <fullName evidence="1">Uncharacterized protein</fullName>
    </submittedName>
</protein>
<dbReference type="HOGENOM" id="CLU_1115716_0_0_1"/>
<dbReference type="OMA" id="IDREYND"/>
<evidence type="ECO:0000313" key="1">
    <source>
        <dbReference type="EMBL" id="EPS41248.1"/>
    </source>
</evidence>
<reference evidence="1 2" key="1">
    <citation type="journal article" date="2013" name="PLoS Genet.">
        <title>Genomic mechanisms accounting for the adaptation to parasitism in nematode-trapping fungi.</title>
        <authorList>
            <person name="Meerupati T."/>
            <person name="Andersson K.M."/>
            <person name="Friman E."/>
            <person name="Kumar D."/>
            <person name="Tunlid A."/>
            <person name="Ahren D."/>
        </authorList>
    </citation>
    <scope>NUCLEOTIDE SEQUENCE [LARGE SCALE GENOMIC DNA]</scope>
    <source>
        <strain evidence="1 2">CBS 200.50</strain>
    </source>
</reference>
<evidence type="ECO:0000313" key="2">
    <source>
        <dbReference type="Proteomes" id="UP000015100"/>
    </source>
</evidence>
<accession>S8BP11</accession>
<name>S8BP11_DACHA</name>
<sequence>MPQHYSLTLREQHRPNKHSDFERKYCLHCFGANKSSPRPETPWEIYETASANPYAIQVLTDKCAKTRRDILSSLNTKKVPSTNPKMTREKQTKAIVGRKNRSRNLKGTRVPFDDEMDIHQARLLNIDREYNDEEDLIYYDHEIFEPSKIEKIEYLRAIFPDLRDIAEDMALGDAASDEDLKAMGLLYDSEDEHEHFMETPNQAVPVSCTPLFSPMTPTYESDLDELWEIIQGRLLPVEERGEWDIVSEF</sequence>
<dbReference type="EMBL" id="AQGS01000254">
    <property type="protein sequence ID" value="EPS41248.1"/>
    <property type="molecule type" value="Genomic_DNA"/>
</dbReference>
<organism evidence="1 2">
    <name type="scientific">Dactylellina haptotyla (strain CBS 200.50)</name>
    <name type="common">Nematode-trapping fungus</name>
    <name type="synonym">Monacrosporium haptotylum</name>
    <dbReference type="NCBI Taxonomy" id="1284197"/>
    <lineage>
        <taxon>Eukaryota</taxon>
        <taxon>Fungi</taxon>
        <taxon>Dikarya</taxon>
        <taxon>Ascomycota</taxon>
        <taxon>Pezizomycotina</taxon>
        <taxon>Orbiliomycetes</taxon>
        <taxon>Orbiliales</taxon>
        <taxon>Orbiliaceae</taxon>
        <taxon>Dactylellina</taxon>
    </lineage>
</organism>
<keyword evidence="2" id="KW-1185">Reference proteome</keyword>
<dbReference type="Proteomes" id="UP000015100">
    <property type="component" value="Unassembled WGS sequence"/>
</dbReference>
<comment type="caution">
    <text evidence="1">The sequence shown here is derived from an EMBL/GenBank/DDBJ whole genome shotgun (WGS) entry which is preliminary data.</text>
</comment>
<gene>
    <name evidence="1" type="ORF">H072_4871</name>
</gene>